<name>A0A2R9VV16_VIBPH</name>
<reference evidence="2 5" key="2">
    <citation type="submission" date="2018-12" db="EMBL/GenBank/DDBJ databases">
        <title>Genomic insights into the evolutionary origins and pathogenicity of five Vibrio parahaemolyticus strains isolated from the shrimp with acute hepatopancreatic necrosis disease (AHPND).</title>
        <authorList>
            <person name="Yang Q."/>
            <person name="Dong X."/>
            <person name="Xie G."/>
            <person name="Fu S."/>
            <person name="Zou P."/>
            <person name="Sun J."/>
            <person name="Wang Y."/>
            <person name="Huang J."/>
        </authorList>
    </citation>
    <scope>NUCLEOTIDE SEQUENCE [LARGE SCALE GENOMIC DNA]</scope>
    <source>
        <strain evidence="2 5">20160303005-1</strain>
    </source>
</reference>
<proteinExistence type="predicted"/>
<dbReference type="EMBL" id="VRMQ01000001">
    <property type="protein sequence ID" value="TXN18047.1"/>
    <property type="molecule type" value="Genomic_DNA"/>
</dbReference>
<evidence type="ECO:0000313" key="2">
    <source>
        <dbReference type="EMBL" id="QHH12517.1"/>
    </source>
</evidence>
<dbReference type="Proteomes" id="UP000464718">
    <property type="component" value="Chromosome ii"/>
</dbReference>
<dbReference type="EMBL" id="DACQKT010000002">
    <property type="protein sequence ID" value="HAS6676492.1"/>
    <property type="molecule type" value="Genomic_DNA"/>
</dbReference>
<evidence type="ECO:0000313" key="3">
    <source>
        <dbReference type="EMBL" id="TXN18047.1"/>
    </source>
</evidence>
<protein>
    <submittedName>
        <fullName evidence="1">Uncharacterized protein</fullName>
    </submittedName>
</protein>
<evidence type="ECO:0000313" key="4">
    <source>
        <dbReference type="Proteomes" id="UP000321504"/>
    </source>
</evidence>
<gene>
    <name evidence="2" type="ORF">EHC69_24965</name>
    <name evidence="3" type="ORF">FVP01_03400</name>
    <name evidence="1" type="ORF">I7278_06695</name>
</gene>
<dbReference type="AlphaFoldDB" id="A0A2R9VV16"/>
<organism evidence="1">
    <name type="scientific">Vibrio parahaemolyticus</name>
    <dbReference type="NCBI Taxonomy" id="670"/>
    <lineage>
        <taxon>Bacteria</taxon>
        <taxon>Pseudomonadati</taxon>
        <taxon>Pseudomonadota</taxon>
        <taxon>Gammaproteobacteria</taxon>
        <taxon>Vibrionales</taxon>
        <taxon>Vibrionaceae</taxon>
        <taxon>Vibrio</taxon>
    </lineage>
</organism>
<evidence type="ECO:0000313" key="1">
    <source>
        <dbReference type="EMBL" id="HAS6676492.1"/>
    </source>
</evidence>
<reference evidence="1" key="1">
    <citation type="journal article" date="2018" name="Genome Biol.">
        <title>SKESA: strategic k-mer extension for scrupulous assemblies.</title>
        <authorList>
            <person name="Souvorov A."/>
            <person name="Agarwala R."/>
            <person name="Lipman D.J."/>
        </authorList>
    </citation>
    <scope>NUCLEOTIDE SEQUENCE</scope>
    <source>
        <strain evidence="1">1930</strain>
    </source>
</reference>
<dbReference type="Proteomes" id="UP000856022">
    <property type="component" value="Unassembled WGS sequence"/>
</dbReference>
<reference evidence="1" key="4">
    <citation type="submission" date="2019-12" db="EMBL/GenBank/DDBJ databases">
        <authorList>
            <consortium name="NCBI Pathogen Detection Project"/>
        </authorList>
    </citation>
    <scope>NUCLEOTIDE SEQUENCE</scope>
    <source>
        <strain evidence="1">1930</strain>
    </source>
</reference>
<dbReference type="Proteomes" id="UP000321504">
    <property type="component" value="Unassembled WGS sequence"/>
</dbReference>
<sequence>MSLDLFKRQTWHFVEMGKSNSCFSKQDHRM</sequence>
<accession>A0A2R9VV16</accession>
<evidence type="ECO:0000313" key="5">
    <source>
        <dbReference type="Proteomes" id="UP000464718"/>
    </source>
</evidence>
<dbReference type="EMBL" id="CP034299">
    <property type="protein sequence ID" value="QHH12517.1"/>
    <property type="molecule type" value="Genomic_DNA"/>
</dbReference>
<reference evidence="3 4" key="3">
    <citation type="submission" date="2019-08" db="EMBL/GenBank/DDBJ databases">
        <title>Emerging of two pre-pandemic pathogenic O4:KUT lineages of Vibrio parahaemolyticus in coastal eastern China.</title>
        <authorList>
            <person name="Yu H."/>
        </authorList>
    </citation>
    <scope>NUCLEOTIDE SEQUENCE [LARGE SCALE GENOMIC DNA]</scope>
    <source>
        <strain evidence="3 4">HZ17-383</strain>
    </source>
</reference>